<dbReference type="EMBL" id="QOKZ01000003">
    <property type="protein sequence ID" value="RMC35381.1"/>
    <property type="molecule type" value="Genomic_DNA"/>
</dbReference>
<accession>A0A3M0MCP4</accession>
<evidence type="ECO:0000313" key="1">
    <source>
        <dbReference type="EMBL" id="RMC35381.1"/>
    </source>
</evidence>
<comment type="caution">
    <text evidence="1">The sequence shown here is derived from an EMBL/GenBank/DDBJ whole genome shotgun (WGS) entry which is preliminary data.</text>
</comment>
<reference evidence="1 2" key="1">
    <citation type="submission" date="2018-07" db="EMBL/GenBank/DDBJ databases">
        <authorList>
            <person name="Zhang Y."/>
            <person name="Wang L."/>
            <person name="Ma S."/>
        </authorList>
    </citation>
    <scope>NUCLEOTIDE SEQUENCE [LARGE SCALE GENOMIC DNA]</scope>
    <source>
        <strain evidence="1 2">4-2</strain>
    </source>
</reference>
<organism evidence="1 2">
    <name type="scientific">Paracoccus alkanivorans</name>
    <dbReference type="NCBI Taxonomy" id="2116655"/>
    <lineage>
        <taxon>Bacteria</taxon>
        <taxon>Pseudomonadati</taxon>
        <taxon>Pseudomonadota</taxon>
        <taxon>Alphaproteobacteria</taxon>
        <taxon>Rhodobacterales</taxon>
        <taxon>Paracoccaceae</taxon>
        <taxon>Paracoccus</taxon>
    </lineage>
</organism>
<evidence type="ECO:0008006" key="3">
    <source>
        <dbReference type="Google" id="ProtNLM"/>
    </source>
</evidence>
<protein>
    <recommendedName>
        <fullName evidence="3">PepSY domain-containing protein</fullName>
    </recommendedName>
</protein>
<dbReference type="AlphaFoldDB" id="A0A3M0MCP4"/>
<name>A0A3M0MCP4_9RHOB</name>
<keyword evidence="2" id="KW-1185">Reference proteome</keyword>
<proteinExistence type="predicted"/>
<dbReference type="Proteomes" id="UP000273516">
    <property type="component" value="Unassembled WGS sequence"/>
</dbReference>
<gene>
    <name evidence="1" type="ORF">C9E81_09075</name>
</gene>
<evidence type="ECO:0000313" key="2">
    <source>
        <dbReference type="Proteomes" id="UP000273516"/>
    </source>
</evidence>
<sequence>MDKNLHNATMHRFALILVPLLLLPPLAYGQDAVPRSHAMIEAFRPQPLHRIAEAVTDRYEGRIIAAEVRPPLPRERLAGVQLIYEIRLITPQRNLLNIRLDARTGRFLEIAGRGQIEARKRVGNQQ</sequence>